<organism evidence="5 6">
    <name type="scientific">Bacteroides ovatus</name>
    <dbReference type="NCBI Taxonomy" id="28116"/>
    <lineage>
        <taxon>Bacteria</taxon>
        <taxon>Pseudomonadati</taxon>
        <taxon>Bacteroidota</taxon>
        <taxon>Bacteroidia</taxon>
        <taxon>Bacteroidales</taxon>
        <taxon>Bacteroidaceae</taxon>
        <taxon>Bacteroides</taxon>
    </lineage>
</organism>
<dbReference type="GO" id="GO:0032259">
    <property type="term" value="P:methylation"/>
    <property type="evidence" value="ECO:0007669"/>
    <property type="project" value="UniProtKB-KW"/>
</dbReference>
<evidence type="ECO:0000313" key="6">
    <source>
        <dbReference type="Proteomes" id="UP000283329"/>
    </source>
</evidence>
<keyword evidence="3" id="KW-0808">Transferase</keyword>
<dbReference type="GO" id="GO:0008170">
    <property type="term" value="F:N-methyltransferase activity"/>
    <property type="evidence" value="ECO:0007669"/>
    <property type="project" value="InterPro"/>
</dbReference>
<name>A0A414WV43_BACOV</name>
<dbReference type="InterPro" id="IPR029063">
    <property type="entry name" value="SAM-dependent_MTases_sf"/>
</dbReference>
<evidence type="ECO:0000256" key="3">
    <source>
        <dbReference type="ARBA" id="ARBA00022679"/>
    </source>
</evidence>
<evidence type="ECO:0000259" key="4">
    <source>
        <dbReference type="Pfam" id="PF01555"/>
    </source>
</evidence>
<gene>
    <name evidence="5" type="ORF">DW206_19715</name>
</gene>
<keyword evidence="2" id="KW-0489">Methyltransferase</keyword>
<proteinExistence type="inferred from homology"/>
<evidence type="ECO:0000313" key="5">
    <source>
        <dbReference type="EMBL" id="RHH42169.1"/>
    </source>
</evidence>
<dbReference type="GO" id="GO:0003677">
    <property type="term" value="F:DNA binding"/>
    <property type="evidence" value="ECO:0007669"/>
    <property type="project" value="InterPro"/>
</dbReference>
<dbReference type="SUPFAM" id="SSF53335">
    <property type="entry name" value="S-adenosyl-L-methionine-dependent methyltransferases"/>
    <property type="match status" value="2"/>
</dbReference>
<dbReference type="Pfam" id="PF01555">
    <property type="entry name" value="N6_N4_Mtase"/>
    <property type="match status" value="1"/>
</dbReference>
<dbReference type="EMBL" id="QRJR01000024">
    <property type="protein sequence ID" value="RHH42169.1"/>
    <property type="molecule type" value="Genomic_DNA"/>
</dbReference>
<comment type="caution">
    <text evidence="5">The sequence shown here is derived from an EMBL/GenBank/DDBJ whole genome shotgun (WGS) entry which is preliminary data.</text>
</comment>
<dbReference type="PROSITE" id="PS00092">
    <property type="entry name" value="N6_MTASE"/>
    <property type="match status" value="1"/>
</dbReference>
<reference evidence="5 6" key="1">
    <citation type="submission" date="2018-08" db="EMBL/GenBank/DDBJ databases">
        <title>A genome reference for cultivated species of the human gut microbiota.</title>
        <authorList>
            <person name="Zou Y."/>
            <person name="Xue W."/>
            <person name="Luo G."/>
        </authorList>
    </citation>
    <scope>NUCLEOTIDE SEQUENCE [LARGE SCALE GENOMIC DNA]</scope>
    <source>
        <strain evidence="5 6">AM17-48</strain>
    </source>
</reference>
<dbReference type="Proteomes" id="UP000283329">
    <property type="component" value="Unassembled WGS sequence"/>
</dbReference>
<comment type="similarity">
    <text evidence="1">Belongs to the N(4)/N(6)-methyltransferase family.</text>
</comment>
<accession>A0A414WV43</accession>
<sequence length="519" mass="59602">MKTMKEKTASRYFMHKYWGKKPAEGISPLIDKYSEVGDTVIDPFSGYGVLCCEAFLKNRNVIVNDLNPAANFIAKNLFSKDVNIAKVKKEWESIKKELKDFVNDWYTLKIDGIEYSAISVLRTKSGLPIQFTYKTASRKTEVMDIPRSIATEFCEKEEKYKISDWYPNVSIIENSRISAYPNMTVADLFTKRTLACHAKLYALIDKFSEGAEKDLFLIAFTANLANCSRLVPPIKSRGALAQGAWMTGFYIGETFIENNVLHYFENRLSKAIKGKENYLSEVAGDLMKPEVSSTFRITNDDAKSLNLPDNSVDYVFTDPPYGDSVPYFEQSVIWNAWLRLEPKYTDEIVISDSNKRSKGINEFENDINKSFSEIRRVLKDNKFFSLTFHSLSGMEWKAISNACVFNNFIVVDYEWLEQKTYPPRQLNRLKSIKGDVLVTFQKKPEAVFLKVCDDLQLIELVKDFITKQIQLGIVDTNGIMMAIMEWVLREMIMIGDVDVFKVLNENYHIGEDGNWSLNN</sequence>
<protein>
    <recommendedName>
        <fullName evidence="4">DNA methylase N-4/N-6 domain-containing protein</fullName>
    </recommendedName>
</protein>
<dbReference type="RefSeq" id="WP_115485214.1">
    <property type="nucleotide sequence ID" value="NZ_QRBY01000043.1"/>
</dbReference>
<dbReference type="Gene3D" id="3.40.50.150">
    <property type="entry name" value="Vaccinia Virus protein VP39"/>
    <property type="match status" value="2"/>
</dbReference>
<dbReference type="InterPro" id="IPR002052">
    <property type="entry name" value="DNA_methylase_N6_adenine_CS"/>
</dbReference>
<dbReference type="InterPro" id="IPR002941">
    <property type="entry name" value="DNA_methylase_N4/N6"/>
</dbReference>
<evidence type="ECO:0000256" key="2">
    <source>
        <dbReference type="ARBA" id="ARBA00022603"/>
    </source>
</evidence>
<dbReference type="AlphaFoldDB" id="A0A414WV43"/>
<evidence type="ECO:0000256" key="1">
    <source>
        <dbReference type="ARBA" id="ARBA00006594"/>
    </source>
</evidence>
<feature type="domain" description="DNA methylase N-4/N-6" evidence="4">
    <location>
        <begin position="5"/>
        <end position="69"/>
    </location>
</feature>